<dbReference type="PROSITE" id="PS52019">
    <property type="entry name" value="PKS_MFAS_DH"/>
    <property type="match status" value="1"/>
</dbReference>
<dbReference type="InterPro" id="IPR032821">
    <property type="entry name" value="PKS_assoc"/>
</dbReference>
<dbReference type="CDD" id="cd05195">
    <property type="entry name" value="enoyl_red"/>
    <property type="match status" value="1"/>
</dbReference>
<evidence type="ECO:0000256" key="4">
    <source>
        <dbReference type="ARBA" id="ARBA00023002"/>
    </source>
</evidence>
<evidence type="ECO:0000256" key="5">
    <source>
        <dbReference type="ARBA" id="ARBA00023268"/>
    </source>
</evidence>
<dbReference type="InterPro" id="IPR049900">
    <property type="entry name" value="PKS_mFAS_DH"/>
</dbReference>
<dbReference type="InterPro" id="IPR016035">
    <property type="entry name" value="Acyl_Trfase/lysoPLipase"/>
</dbReference>
<feature type="active site" description="Proton acceptor; for dehydratase activity" evidence="6">
    <location>
        <position position="978"/>
    </location>
</feature>
<dbReference type="Gene3D" id="3.40.366.10">
    <property type="entry name" value="Malonyl-Coenzyme A Acyl Carrier Protein, domain 2"/>
    <property type="match status" value="1"/>
</dbReference>
<organism evidence="11 12">
    <name type="scientific">Pyricularia oryzae</name>
    <name type="common">Rice blast fungus</name>
    <name type="synonym">Magnaporthe oryzae</name>
    <dbReference type="NCBI Taxonomy" id="318829"/>
    <lineage>
        <taxon>Eukaryota</taxon>
        <taxon>Fungi</taxon>
        <taxon>Dikarya</taxon>
        <taxon>Ascomycota</taxon>
        <taxon>Pezizomycotina</taxon>
        <taxon>Sordariomycetes</taxon>
        <taxon>Sordariomycetidae</taxon>
        <taxon>Magnaporthales</taxon>
        <taxon>Pyriculariaceae</taxon>
        <taxon>Pyricularia</taxon>
    </lineage>
</organism>
<dbReference type="GO" id="GO:0031177">
    <property type="term" value="F:phosphopantetheine binding"/>
    <property type="evidence" value="ECO:0007669"/>
    <property type="project" value="InterPro"/>
</dbReference>
<keyword evidence="5" id="KW-0511">Multifunctional enzyme</keyword>
<dbReference type="SMART" id="SM00827">
    <property type="entry name" value="PKS_AT"/>
    <property type="match status" value="1"/>
</dbReference>
<dbReference type="InterPro" id="IPR049552">
    <property type="entry name" value="PKS_DH_N"/>
</dbReference>
<dbReference type="CDD" id="cd00833">
    <property type="entry name" value="PKS"/>
    <property type="match status" value="1"/>
</dbReference>
<proteinExistence type="predicted"/>
<evidence type="ECO:0000256" key="6">
    <source>
        <dbReference type="PROSITE-ProRule" id="PRU01363"/>
    </source>
</evidence>
<feature type="active site" description="Proton donor; for dehydratase activity" evidence="6">
    <location>
        <position position="1184"/>
    </location>
</feature>
<dbReference type="SMART" id="SM00822">
    <property type="entry name" value="PKS_KR"/>
    <property type="match status" value="1"/>
</dbReference>
<dbReference type="SUPFAM" id="SSF53901">
    <property type="entry name" value="Thiolase-like"/>
    <property type="match status" value="1"/>
</dbReference>
<dbReference type="Pfam" id="PF16197">
    <property type="entry name" value="KAsynt_C_assoc"/>
    <property type="match status" value="1"/>
</dbReference>
<sequence length="2479" mass="269460">MERISINNDERSIAIIGLSCRFPGQAKDLDGFWEMLCRGTSAHSTVPKDRFNVEAFSSGPGGGINTSRTDGGHFLSSDIRRWDANFFGVTADEAIAMDPQQRLMMEVAFEAFENAGVTPPQLDGSSTGVWMGVNSNDWRETLFRDAEAAPLHTWTGTGPEYISGRVSWFFNLRGPSMTVNTACSSSLVALHEARNAILAGDCKMALVGGANLIFNPEYYMYYSNQLFLSPDGRCKSFDASGDGFGRGEGLGAVILKPLKKALEDGDSIRAILRSSGVGQDGWTSGITLPNADAQADLIRAVYADAGLDPRMTGYVEAHGTGTRVGDPAELEAIAKAMGTVGRAKPLLVGSVKTNIGHLEAAAGIAGLVKSILMLENAQLPPTIGIKDPNPKIKWDEWKLQVNQALSPWHQEPGQPRRIGISSFGASGTIAHAIIDEGGKSTNDEHEPPIRPPFHTGPHYQLVTVSAADKDGIRRQAQALEQYLQQWLKRTLPSSQQEAAYLGRLAYTLGTKRADLSYRSFMVVDKIQDLCTQLVPDSSESSSESAPAILRAAAGNTSSDGSRLRIGMIFTGQGAQWARMGIELLRYEVFAQSLRRANEYFRESLGCAWSVLQELSADKDRSNLKRAEYSQPLCTALQVALVDLLESWGIQPAAVAGHSSGEMAAAYAIGALSAEDAWAAAYWRGNLDGRTSQPRGAMLAAAMSEQAAQGLIAQVPRSKGVVVVGCVNSPSSVTLSGDEAAVLAASQLITEQGVFNRRLHVDAAYHSPHQSRLSDEYLMRILHIAPKPIKAGRSMFSTVTGRAVLNERALGPTNWVRNLISPVLFAQAVEAMLVSKEANVQLLLEVGPHGALAAPCQNIMSKAGVTVPYLSVLSRDKDAVVTSLAAAGELWARGENIRMAAVNQPSLDGGPLQQLIDLPPYQWNHERSYWSESRLTTEHRHRQHAPSRFLGTPLPTLVEGEHLWRALIRPSDEDWLLDHKIQGVIVYPAVGYIAMAVEAARQLAAGTTGQDGSGDSSSPKLRAFHFREVEFLAATTAPGEDQVIEITICVRPAPGSLGTSSDWHHFTISSCTDGKTITKVCTGLFRVEYEPAAGSAEAYELAEADRQVQARLLQARADCRRRENPESFYMELSRIGLEFGPAFRNMSEIWMGKSQSYCTVDVVNPSSKRASDTRRPFIIHPATFDPVLQTITAALGLPSRTPVPTAIEELVISADIPCEVGRRLHVCSNAVPRGNYDILSEICALEEESSRPVMLLRGFKASQLPPSDLVGALEKAHKICGRIEWRPSLELLLSRQEDLRNVILNRINGEGEALNEYMQILCHNFPDVSVLEIGVDPDESLAPKLSLPWHHVLDWETAVCTRDGIQYSSTAGGKDSSDKQVDVVVLRQLPPDGDFGALLTKITDKLDKESPLGFVCITTCIEVAEKALTERNARPLLSIHDPKTEQGLLVFKAAGKEPAPLLSKSRGAAVVLHSNQPSALEADVSRHLQKHLQQIGIDTTASRWEDVANIPANAHVVSLVEVSSAVIETLDEADFAKVKTLVSNTSEILWITSETSDCEGIAVRGAVDGFSRSLRSEEARVSFRVAHFGQRVEADAEKMAGVIMRLAMNKTRDHEFRVEVLGDDFVAFTSRVAQEEMLSDYVQKKTGTVSEARILPHHPHESPKQIPDKDRPVIKLDIAERGRLETLHFVEHQNESLELKEDEVEVQVEASGLNFKDIVIALGRVPGTMEGAEGSGIITRVGSSVAGLHVGDRVVCLCIGMHSSLVRVPSSACRKMPDSMSFAEAASLPVVHCTAYNAFVRIARMDENEARDVRPSVLIHAAAGGLGQVAIQYAQHFGMEVFATVGSAAKRELISRLYGIPDDHVLSSRDTSFAMAVKRMTGQRGVDMVLNSLSGEILRQSWQCLAPGGTFVEVGKAAIDSVRPPGNEVGATYTVFDLEHIVRRNPRLAGRLLDGALHYVRSGLVKPPSPCRVFPIGDVHEAFRLMQTGQHMGKMVFSWSGDTTVPVLKPNPFSVVASMPSQLDADATYLLVGGLGGIGRSISRMLVDMGARKLCFISRSGLSSAPARALVAELQALQCRVTAYACDAADASQLARTIASCQSDSGPVRGVVQCAMVLRDCTFAKMEFSQWSDAVRPKIQASWNLHNILPDLEFFTMLASFAGYFGNTGQSNYGAGCAFQDSLARHRRSLGKPAVALDLGIVNDVGVLAETGLTDNLRDWAPHFGIRERQLQDLIRISILDQLTGRPAIPAQVPTGFASLRAADLAGIRRPVYLDDARFSVLAADGLLESQTASGRRPGRGSSFQHRLEAARVARAGGEVSAIVEEMLTHKVAQSLKVSADEIDPGKSLPSYGINSLVAIEIRNWIFKEIKANVAIFNIIAPVPLSKLVEDIATGLLNGGGIGRTIGVIKKLDYIQALDVGIFWIFPIFKSLQLDMGYDISDYRAIDEKYSSMHDVDRMCQGLHQRENQIPHGPRRWPYL</sequence>
<dbReference type="Pfam" id="PF00109">
    <property type="entry name" value="ketoacyl-synt"/>
    <property type="match status" value="1"/>
</dbReference>
<evidence type="ECO:0000256" key="7">
    <source>
        <dbReference type="SAM" id="MobiDB-lite"/>
    </source>
</evidence>
<dbReference type="SUPFAM" id="SSF47336">
    <property type="entry name" value="ACP-like"/>
    <property type="match status" value="1"/>
</dbReference>
<feature type="domain" description="Ketosynthase family 3 (KS3)" evidence="9">
    <location>
        <begin position="10"/>
        <end position="436"/>
    </location>
</feature>
<dbReference type="Pfam" id="PF23297">
    <property type="entry name" value="ACP_SdgA_C"/>
    <property type="match status" value="1"/>
</dbReference>
<dbReference type="InterPro" id="IPR020841">
    <property type="entry name" value="PKS_Beta-ketoAc_synthase_dom"/>
</dbReference>
<dbReference type="InterPro" id="IPR020807">
    <property type="entry name" value="PKS_DH"/>
</dbReference>
<evidence type="ECO:0000256" key="2">
    <source>
        <dbReference type="ARBA" id="ARBA00022553"/>
    </source>
</evidence>
<dbReference type="InterPro" id="IPR014043">
    <property type="entry name" value="Acyl_transferase_dom"/>
</dbReference>
<dbReference type="CDD" id="cd05274">
    <property type="entry name" value="KR_FAS_SDR_x"/>
    <property type="match status" value="1"/>
</dbReference>
<evidence type="ECO:0000259" key="10">
    <source>
        <dbReference type="PROSITE" id="PS52019"/>
    </source>
</evidence>
<dbReference type="InterPro" id="IPR016036">
    <property type="entry name" value="Malonyl_transacylase_ACP-bd"/>
</dbReference>
<dbReference type="PROSITE" id="PS52004">
    <property type="entry name" value="KS3_2"/>
    <property type="match status" value="1"/>
</dbReference>
<feature type="domain" description="PKS/mFAS DH" evidence="10">
    <location>
        <begin position="946"/>
        <end position="1269"/>
    </location>
</feature>
<dbReference type="PANTHER" id="PTHR43775:SF29">
    <property type="entry name" value="ASPERFURANONE POLYKETIDE SYNTHASE AFOG-RELATED"/>
    <property type="match status" value="1"/>
</dbReference>
<keyword evidence="4" id="KW-0560">Oxidoreductase</keyword>
<dbReference type="GO" id="GO:0005975">
    <property type="term" value="P:carbohydrate metabolic process"/>
    <property type="evidence" value="ECO:0007669"/>
    <property type="project" value="InterPro"/>
</dbReference>
<keyword evidence="1" id="KW-0596">Phosphopantetheine</keyword>
<dbReference type="InterPro" id="IPR020806">
    <property type="entry name" value="PKS_PP-bd"/>
</dbReference>
<dbReference type="SUPFAM" id="SSF50129">
    <property type="entry name" value="GroES-like"/>
    <property type="match status" value="1"/>
</dbReference>
<dbReference type="InterPro" id="IPR018201">
    <property type="entry name" value="Ketoacyl_synth_AS"/>
</dbReference>
<dbReference type="InterPro" id="IPR013968">
    <property type="entry name" value="PKS_KR"/>
</dbReference>
<keyword evidence="3" id="KW-0808">Transferase</keyword>
<dbReference type="Gene3D" id="3.40.50.720">
    <property type="entry name" value="NAD(P)-binding Rossmann-like Domain"/>
    <property type="match status" value="2"/>
</dbReference>
<accession>A0A4P7NM23</accession>
<dbReference type="InterPro" id="IPR011032">
    <property type="entry name" value="GroES-like_sf"/>
</dbReference>
<dbReference type="InterPro" id="IPR017853">
    <property type="entry name" value="GH"/>
</dbReference>
<dbReference type="InterPro" id="IPR049551">
    <property type="entry name" value="PKS_DH_C"/>
</dbReference>
<dbReference type="InterPro" id="IPR050091">
    <property type="entry name" value="PKS_NRPS_Biosynth_Enz"/>
</dbReference>
<dbReference type="InterPro" id="IPR006162">
    <property type="entry name" value="Ppantetheine_attach_site"/>
</dbReference>
<gene>
    <name evidence="11" type="ORF">PoMZ_12014</name>
</gene>
<evidence type="ECO:0000313" key="11">
    <source>
        <dbReference type="EMBL" id="QBZ63120.1"/>
    </source>
</evidence>
<dbReference type="Pfam" id="PF21089">
    <property type="entry name" value="PKS_DH_N"/>
    <property type="match status" value="1"/>
</dbReference>
<dbReference type="Pfam" id="PF08240">
    <property type="entry name" value="ADH_N"/>
    <property type="match status" value="1"/>
</dbReference>
<evidence type="ECO:0000313" key="12">
    <source>
        <dbReference type="Proteomes" id="UP000294847"/>
    </source>
</evidence>
<dbReference type="InterPro" id="IPR036736">
    <property type="entry name" value="ACP-like_sf"/>
</dbReference>
<dbReference type="InterPro" id="IPR020843">
    <property type="entry name" value="ER"/>
</dbReference>
<dbReference type="Pfam" id="PF14765">
    <property type="entry name" value="PS-DH"/>
    <property type="match status" value="1"/>
</dbReference>
<dbReference type="InterPro" id="IPR014031">
    <property type="entry name" value="Ketoacyl_synth_C"/>
</dbReference>
<dbReference type="SUPFAM" id="SSF55048">
    <property type="entry name" value="Probable ACP-binding domain of malonyl-CoA ACP transacylase"/>
    <property type="match status" value="1"/>
</dbReference>
<dbReference type="PANTHER" id="PTHR43775">
    <property type="entry name" value="FATTY ACID SYNTHASE"/>
    <property type="match status" value="1"/>
</dbReference>
<dbReference type="Gene3D" id="3.90.180.10">
    <property type="entry name" value="Medium-chain alcohol dehydrogenases, catalytic domain"/>
    <property type="match status" value="1"/>
</dbReference>
<dbReference type="GO" id="GO:0004312">
    <property type="term" value="F:fatty acid synthase activity"/>
    <property type="evidence" value="ECO:0007669"/>
    <property type="project" value="TreeGrafter"/>
</dbReference>
<feature type="region of interest" description="N-terminal hotdog fold" evidence="6">
    <location>
        <begin position="946"/>
        <end position="1091"/>
    </location>
</feature>
<dbReference type="Pfam" id="PF02801">
    <property type="entry name" value="Ketoacyl-synt_C"/>
    <property type="match status" value="1"/>
</dbReference>
<dbReference type="GO" id="GO:0004315">
    <property type="term" value="F:3-oxoacyl-[acyl-carrier-protein] synthase activity"/>
    <property type="evidence" value="ECO:0007669"/>
    <property type="project" value="InterPro"/>
</dbReference>
<dbReference type="InterPro" id="IPR013154">
    <property type="entry name" value="ADH-like_N"/>
</dbReference>
<dbReference type="SUPFAM" id="SSF51445">
    <property type="entry name" value="(Trans)glycosidases"/>
    <property type="match status" value="1"/>
</dbReference>
<dbReference type="Pfam" id="PF13602">
    <property type="entry name" value="ADH_zinc_N_2"/>
    <property type="match status" value="1"/>
</dbReference>
<dbReference type="SMART" id="SM00829">
    <property type="entry name" value="PKS_ER"/>
    <property type="match status" value="1"/>
</dbReference>
<feature type="region of interest" description="Disordered" evidence="7">
    <location>
        <begin position="438"/>
        <end position="457"/>
    </location>
</feature>
<dbReference type="InterPro" id="IPR016039">
    <property type="entry name" value="Thiolase-like"/>
</dbReference>
<dbReference type="Proteomes" id="UP000294847">
    <property type="component" value="Chromosome 5"/>
</dbReference>
<dbReference type="PROSITE" id="PS00606">
    <property type="entry name" value="KS3_1"/>
    <property type="match status" value="1"/>
</dbReference>
<feature type="region of interest" description="C-terminal hotdog fold" evidence="6">
    <location>
        <begin position="1119"/>
        <end position="1269"/>
    </location>
</feature>
<dbReference type="SMART" id="SM00823">
    <property type="entry name" value="PKS_PP"/>
    <property type="match status" value="1"/>
</dbReference>
<feature type="domain" description="Carrier" evidence="8">
    <location>
        <begin position="2318"/>
        <end position="2395"/>
    </location>
</feature>
<feature type="compositionally biased region" description="Basic and acidic residues" evidence="7">
    <location>
        <begin position="438"/>
        <end position="448"/>
    </location>
</feature>
<dbReference type="GO" id="GO:0006633">
    <property type="term" value="P:fatty acid biosynthetic process"/>
    <property type="evidence" value="ECO:0007669"/>
    <property type="project" value="InterPro"/>
</dbReference>
<keyword evidence="2" id="KW-0597">Phosphoprotein</keyword>
<dbReference type="Gene3D" id="3.10.129.110">
    <property type="entry name" value="Polyketide synthase dehydratase"/>
    <property type="match status" value="1"/>
</dbReference>
<dbReference type="Gene3D" id="3.20.20.80">
    <property type="entry name" value="Glycosidases"/>
    <property type="match status" value="1"/>
</dbReference>
<dbReference type="SUPFAM" id="SSF52151">
    <property type="entry name" value="FabD/lysophospholipase-like"/>
    <property type="match status" value="1"/>
</dbReference>
<dbReference type="PROSITE" id="PS50075">
    <property type="entry name" value="CARRIER"/>
    <property type="match status" value="1"/>
</dbReference>
<dbReference type="GO" id="GO:0044550">
    <property type="term" value="P:secondary metabolite biosynthetic process"/>
    <property type="evidence" value="ECO:0007669"/>
    <property type="project" value="TreeGrafter"/>
</dbReference>
<evidence type="ECO:0000259" key="8">
    <source>
        <dbReference type="PROSITE" id="PS50075"/>
    </source>
</evidence>
<dbReference type="InterPro" id="IPR014030">
    <property type="entry name" value="Ketoacyl_synth_N"/>
</dbReference>
<dbReference type="Gene3D" id="3.40.47.10">
    <property type="match status" value="1"/>
</dbReference>
<dbReference type="EMBL" id="CP034208">
    <property type="protein sequence ID" value="QBZ63120.1"/>
    <property type="molecule type" value="Genomic_DNA"/>
</dbReference>
<evidence type="ECO:0000256" key="1">
    <source>
        <dbReference type="ARBA" id="ARBA00022450"/>
    </source>
</evidence>
<reference evidence="11 12" key="1">
    <citation type="journal article" date="2019" name="Mol. Biol. Evol.">
        <title>Blast fungal genomes show frequent chromosomal changes, gene gains and losses, and effector gene turnover.</title>
        <authorList>
            <person name="Gomez Luciano L.B."/>
            <person name="Jason Tsai I."/>
            <person name="Chuma I."/>
            <person name="Tosa Y."/>
            <person name="Chen Y.H."/>
            <person name="Li J.Y."/>
            <person name="Li M.Y."/>
            <person name="Jade Lu M.Y."/>
            <person name="Nakayashiki H."/>
            <person name="Li W.H."/>
        </authorList>
    </citation>
    <scope>NUCLEOTIDE SEQUENCE [LARGE SCALE GENOMIC DNA]</scope>
    <source>
        <strain evidence="11">MZ5-1-6</strain>
    </source>
</reference>
<dbReference type="Pfam" id="PF08659">
    <property type="entry name" value="KR"/>
    <property type="match status" value="1"/>
</dbReference>
<dbReference type="InterPro" id="IPR009081">
    <property type="entry name" value="PP-bd_ACP"/>
</dbReference>
<evidence type="ECO:0000259" key="9">
    <source>
        <dbReference type="PROSITE" id="PS52004"/>
    </source>
</evidence>
<dbReference type="Pfam" id="PF00128">
    <property type="entry name" value="Alpha-amylase"/>
    <property type="match status" value="1"/>
</dbReference>
<dbReference type="Pfam" id="PF00698">
    <property type="entry name" value="Acyl_transf_1"/>
    <property type="match status" value="1"/>
</dbReference>
<dbReference type="InterPro" id="IPR036291">
    <property type="entry name" value="NAD(P)-bd_dom_sf"/>
</dbReference>
<name>A0A4P7NM23_PYROR</name>
<dbReference type="InterPro" id="IPR001227">
    <property type="entry name" value="Ac_transferase_dom_sf"/>
</dbReference>
<evidence type="ECO:0000256" key="3">
    <source>
        <dbReference type="ARBA" id="ARBA00022679"/>
    </source>
</evidence>
<dbReference type="PROSITE" id="PS00012">
    <property type="entry name" value="PHOSPHOPANTETHEINE"/>
    <property type="match status" value="1"/>
</dbReference>
<protein>
    <submittedName>
        <fullName evidence="11">Uncharacterized protein</fullName>
    </submittedName>
</protein>
<dbReference type="SMART" id="SM00826">
    <property type="entry name" value="PKS_DH"/>
    <property type="match status" value="1"/>
</dbReference>
<dbReference type="InterPro" id="IPR006047">
    <property type="entry name" value="GH13_cat_dom"/>
</dbReference>
<dbReference type="InterPro" id="IPR057326">
    <property type="entry name" value="KR_dom"/>
</dbReference>
<dbReference type="GO" id="GO:0016491">
    <property type="term" value="F:oxidoreductase activity"/>
    <property type="evidence" value="ECO:0007669"/>
    <property type="project" value="UniProtKB-KW"/>
</dbReference>
<dbReference type="Gene3D" id="1.10.1200.10">
    <property type="entry name" value="ACP-like"/>
    <property type="match status" value="1"/>
</dbReference>
<dbReference type="SUPFAM" id="SSF51735">
    <property type="entry name" value="NAD(P)-binding Rossmann-fold domains"/>
    <property type="match status" value="2"/>
</dbReference>
<dbReference type="InterPro" id="IPR042104">
    <property type="entry name" value="PKS_dehydratase_sf"/>
</dbReference>
<dbReference type="SMART" id="SM00825">
    <property type="entry name" value="PKS_KS"/>
    <property type="match status" value="1"/>
</dbReference>